<feature type="signal peptide" evidence="1">
    <location>
        <begin position="1"/>
        <end position="23"/>
    </location>
</feature>
<dbReference type="AlphaFoldDB" id="A0A8T8X1Z3"/>
<protein>
    <recommendedName>
        <fullName evidence="4">Secreted protein</fullName>
    </recommendedName>
</protein>
<dbReference type="GeneID" id="37175810"/>
<sequence>MGSGFLVWPACAVLCWRVASVDADRWIETHRFGACCKPSLRESGYLQQSIGCEFSPGGIGVGSSWKARKAA</sequence>
<proteinExistence type="predicted"/>
<reference evidence="2 3" key="1">
    <citation type="submission" date="2018-02" db="EMBL/GenBank/DDBJ databases">
        <title>The genomes of Aspergillus section Nigri reveals drivers in fungal speciation.</title>
        <authorList>
            <consortium name="DOE Joint Genome Institute"/>
            <person name="Vesth T.C."/>
            <person name="Nybo J."/>
            <person name="Theobald S."/>
            <person name="Brandl J."/>
            <person name="Frisvad J.C."/>
            <person name="Nielsen K.F."/>
            <person name="Lyhne E.K."/>
            <person name="Kogle M.E."/>
            <person name="Kuo A."/>
            <person name="Riley R."/>
            <person name="Clum A."/>
            <person name="Nolan M."/>
            <person name="Lipzen A."/>
            <person name="Salamov A."/>
            <person name="Henrissat B."/>
            <person name="Wiebenga A."/>
            <person name="De vries R.P."/>
            <person name="Grigoriev I.V."/>
            <person name="Mortensen U.H."/>
            <person name="Andersen M.R."/>
            <person name="Baker S.E."/>
        </authorList>
    </citation>
    <scope>NUCLEOTIDE SEQUENCE [LARGE SCALE GENOMIC DNA]</scope>
    <source>
        <strain evidence="2 3">CBS 114.51</strain>
    </source>
</reference>
<dbReference type="RefSeq" id="XP_025527546.1">
    <property type="nucleotide sequence ID" value="XM_025672118.1"/>
</dbReference>
<dbReference type="Proteomes" id="UP000249497">
    <property type="component" value="Unassembled WGS sequence"/>
</dbReference>
<gene>
    <name evidence="2" type="ORF">BO86DRAFT_389388</name>
</gene>
<evidence type="ECO:0000313" key="3">
    <source>
        <dbReference type="Proteomes" id="UP000249497"/>
    </source>
</evidence>
<accession>A0A8T8X1Z3</accession>
<organism evidence="2 3">
    <name type="scientific">Aspergillus japonicus CBS 114.51</name>
    <dbReference type="NCBI Taxonomy" id="1448312"/>
    <lineage>
        <taxon>Eukaryota</taxon>
        <taxon>Fungi</taxon>
        <taxon>Dikarya</taxon>
        <taxon>Ascomycota</taxon>
        <taxon>Pezizomycotina</taxon>
        <taxon>Eurotiomycetes</taxon>
        <taxon>Eurotiomycetidae</taxon>
        <taxon>Eurotiales</taxon>
        <taxon>Aspergillaceae</taxon>
        <taxon>Aspergillus</taxon>
        <taxon>Aspergillus subgen. Circumdati</taxon>
    </lineage>
</organism>
<keyword evidence="1" id="KW-0732">Signal</keyword>
<dbReference type="EMBL" id="KZ824794">
    <property type="protein sequence ID" value="RAH81652.1"/>
    <property type="molecule type" value="Genomic_DNA"/>
</dbReference>
<feature type="chain" id="PRO_5035888338" description="Secreted protein" evidence="1">
    <location>
        <begin position="24"/>
        <end position="71"/>
    </location>
</feature>
<name>A0A8T8X1Z3_ASPJA</name>
<evidence type="ECO:0000313" key="2">
    <source>
        <dbReference type="EMBL" id="RAH81652.1"/>
    </source>
</evidence>
<keyword evidence="3" id="KW-1185">Reference proteome</keyword>
<evidence type="ECO:0000256" key="1">
    <source>
        <dbReference type="SAM" id="SignalP"/>
    </source>
</evidence>
<evidence type="ECO:0008006" key="4">
    <source>
        <dbReference type="Google" id="ProtNLM"/>
    </source>
</evidence>